<accession>A0A974HS30</accession>
<dbReference type="AlphaFoldDB" id="A0A974HS30"/>
<gene>
    <name evidence="1" type="ORF">XELAEV_18016831mg</name>
</gene>
<proteinExistence type="predicted"/>
<organism evidence="1 2">
    <name type="scientific">Xenopus laevis</name>
    <name type="common">African clawed frog</name>
    <dbReference type="NCBI Taxonomy" id="8355"/>
    <lineage>
        <taxon>Eukaryota</taxon>
        <taxon>Metazoa</taxon>
        <taxon>Chordata</taxon>
        <taxon>Craniata</taxon>
        <taxon>Vertebrata</taxon>
        <taxon>Euteleostomi</taxon>
        <taxon>Amphibia</taxon>
        <taxon>Batrachia</taxon>
        <taxon>Anura</taxon>
        <taxon>Pipoidea</taxon>
        <taxon>Pipidae</taxon>
        <taxon>Xenopodinae</taxon>
        <taxon>Xenopus</taxon>
        <taxon>Xenopus</taxon>
    </lineage>
</organism>
<dbReference type="Proteomes" id="UP000694892">
    <property type="component" value="Chromosome 3L"/>
</dbReference>
<evidence type="ECO:0000313" key="2">
    <source>
        <dbReference type="Proteomes" id="UP000694892"/>
    </source>
</evidence>
<sequence length="84" mass="9703">MNLIKRNIVYLQGKEGALNILNSNVFFVNKFIKHNLSNLLLEKPPLWADIFRTLISPLLGDWMNGGLVKSMQTHHLKVEWAIVF</sequence>
<reference evidence="2" key="1">
    <citation type="journal article" date="2016" name="Nature">
        <title>Genome evolution in the allotetraploid frog Xenopus laevis.</title>
        <authorList>
            <person name="Session A.M."/>
            <person name="Uno Y."/>
            <person name="Kwon T."/>
            <person name="Chapman J.A."/>
            <person name="Toyoda A."/>
            <person name="Takahashi S."/>
            <person name="Fukui A."/>
            <person name="Hikosaka A."/>
            <person name="Suzuki A."/>
            <person name="Kondo M."/>
            <person name="van Heeringen S.J."/>
            <person name="Quigley I."/>
            <person name="Heinz S."/>
            <person name="Ogino H."/>
            <person name="Ochi H."/>
            <person name="Hellsten U."/>
            <person name="Lyons J.B."/>
            <person name="Simakov O."/>
            <person name="Putnam N."/>
            <person name="Stites J."/>
            <person name="Kuroki Y."/>
            <person name="Tanaka T."/>
            <person name="Michiue T."/>
            <person name="Watanabe M."/>
            <person name="Bogdanovic O."/>
            <person name="Lister R."/>
            <person name="Georgiou G."/>
            <person name="Paranjpe S.S."/>
            <person name="van Kruijsbergen I."/>
            <person name="Shu S."/>
            <person name="Carlson J."/>
            <person name="Kinoshita T."/>
            <person name="Ohta Y."/>
            <person name="Mawaribuchi S."/>
            <person name="Jenkins J."/>
            <person name="Grimwood J."/>
            <person name="Schmutz J."/>
            <person name="Mitros T."/>
            <person name="Mozaffari S.V."/>
            <person name="Suzuki Y."/>
            <person name="Haramoto Y."/>
            <person name="Yamamoto T.S."/>
            <person name="Takagi C."/>
            <person name="Heald R."/>
            <person name="Miller K."/>
            <person name="Haudenschild C."/>
            <person name="Kitzman J."/>
            <person name="Nakayama T."/>
            <person name="Izutsu Y."/>
            <person name="Robert J."/>
            <person name="Fortriede J."/>
            <person name="Burns K."/>
            <person name="Lotay V."/>
            <person name="Karimi K."/>
            <person name="Yasuoka Y."/>
            <person name="Dichmann D.S."/>
            <person name="Flajnik M.F."/>
            <person name="Houston D.W."/>
            <person name="Shendure J."/>
            <person name="DuPasquier L."/>
            <person name="Vize P.D."/>
            <person name="Zorn A.M."/>
            <person name="Ito M."/>
            <person name="Marcotte E.M."/>
            <person name="Wallingford J.B."/>
            <person name="Ito Y."/>
            <person name="Asashima M."/>
            <person name="Ueno N."/>
            <person name="Matsuda Y."/>
            <person name="Veenstra G.J."/>
            <person name="Fujiyama A."/>
            <person name="Harland R.M."/>
            <person name="Taira M."/>
            <person name="Rokhsar D.S."/>
        </authorList>
    </citation>
    <scope>NUCLEOTIDE SEQUENCE [LARGE SCALE GENOMIC DNA]</scope>
    <source>
        <strain evidence="2">J</strain>
    </source>
</reference>
<protein>
    <submittedName>
        <fullName evidence="1">Uncharacterized protein</fullName>
    </submittedName>
</protein>
<name>A0A974HS30_XENLA</name>
<dbReference type="EMBL" id="CM004470">
    <property type="protein sequence ID" value="OCT88205.1"/>
    <property type="molecule type" value="Genomic_DNA"/>
</dbReference>
<evidence type="ECO:0000313" key="1">
    <source>
        <dbReference type="EMBL" id="OCT88205.1"/>
    </source>
</evidence>